<dbReference type="PRINTS" id="PR00153">
    <property type="entry name" value="CSAPPISMRASE"/>
</dbReference>
<dbReference type="PROSITE" id="PS00170">
    <property type="entry name" value="CSA_PPIASE_1"/>
    <property type="match status" value="1"/>
</dbReference>
<comment type="similarity">
    <text evidence="3 7">Belongs to the cyclophilin-type PPIase family.</text>
</comment>
<feature type="signal peptide" evidence="7">
    <location>
        <begin position="1"/>
        <end position="22"/>
    </location>
</feature>
<protein>
    <recommendedName>
        <fullName evidence="7">Peptidyl-prolyl cis-trans isomerase</fullName>
        <shortName evidence="7">PPIase</shortName>
        <ecNumber evidence="7">5.2.1.8</ecNumber>
    </recommendedName>
</protein>
<comment type="caution">
    <text evidence="9">The sequence shown here is derived from an EMBL/GenBank/DDBJ whole genome shotgun (WGS) entry which is preliminary data.</text>
</comment>
<dbReference type="InterPro" id="IPR044665">
    <property type="entry name" value="E_coli_cyclophilin_A-like"/>
</dbReference>
<sequence length="197" mass="21385">MHASPKTLTFLLLGIFSFAAEAGGGAVSPDQPQVKLQTTLGDIVIALNPEKAPVTVENFLRYVNEGFYNGTLFHRVIDNFMIQGGGFDTDFNSKSTHDPIQNEADNGLKNEVGTIAMARTSDPHSATAQFFINVANNASLNHRNQDRQGWGYAVFGQVIEGMDVVDAIKKVKTGSKGNHRDVPLEPVIIEQATVVEN</sequence>
<dbReference type="GO" id="GO:0003755">
    <property type="term" value="F:peptidyl-prolyl cis-trans isomerase activity"/>
    <property type="evidence" value="ECO:0007669"/>
    <property type="project" value="UniProtKB-UniRule"/>
</dbReference>
<dbReference type="InterPro" id="IPR002130">
    <property type="entry name" value="Cyclophilin-type_PPIase_dom"/>
</dbReference>
<dbReference type="AlphaFoldDB" id="A0A0E2ZKG8"/>
<dbReference type="Pfam" id="PF00160">
    <property type="entry name" value="Pro_isomerase"/>
    <property type="match status" value="1"/>
</dbReference>
<organism evidence="9 10">
    <name type="scientific">Nitrosococcus oceani C-27</name>
    <dbReference type="NCBI Taxonomy" id="314279"/>
    <lineage>
        <taxon>Bacteria</taxon>
        <taxon>Pseudomonadati</taxon>
        <taxon>Pseudomonadota</taxon>
        <taxon>Gammaproteobacteria</taxon>
        <taxon>Chromatiales</taxon>
        <taxon>Chromatiaceae</taxon>
        <taxon>Nitrosococcus</taxon>
    </lineage>
</organism>
<keyword evidence="7" id="KW-0732">Signal</keyword>
<dbReference type="EC" id="5.2.1.8" evidence="7"/>
<comment type="catalytic activity">
    <reaction evidence="7">
        <text>[protein]-peptidylproline (omega=180) = [protein]-peptidylproline (omega=0)</text>
        <dbReference type="Rhea" id="RHEA:16237"/>
        <dbReference type="Rhea" id="RHEA-COMP:10747"/>
        <dbReference type="Rhea" id="RHEA-COMP:10748"/>
        <dbReference type="ChEBI" id="CHEBI:83833"/>
        <dbReference type="ChEBI" id="CHEBI:83834"/>
        <dbReference type="EC" id="5.2.1.8"/>
    </reaction>
</comment>
<evidence type="ECO:0000256" key="1">
    <source>
        <dbReference type="ARBA" id="ARBA00002388"/>
    </source>
</evidence>
<gene>
    <name evidence="9" type="ORF">IB75_12040</name>
</gene>
<dbReference type="InterPro" id="IPR020892">
    <property type="entry name" value="Cyclophilin-type_PPIase_CS"/>
</dbReference>
<evidence type="ECO:0000259" key="8">
    <source>
        <dbReference type="PROSITE" id="PS50072"/>
    </source>
</evidence>
<proteinExistence type="inferred from homology"/>
<dbReference type="Gene3D" id="2.40.100.10">
    <property type="entry name" value="Cyclophilin-like"/>
    <property type="match status" value="1"/>
</dbReference>
<evidence type="ECO:0000256" key="5">
    <source>
        <dbReference type="ARBA" id="ARBA00023110"/>
    </source>
</evidence>
<comment type="subcellular location">
    <subcellularLocation>
        <location evidence="2">Cytoplasm</location>
    </subcellularLocation>
</comment>
<dbReference type="CDD" id="cd01920">
    <property type="entry name" value="cyclophilin_EcCYP_like"/>
    <property type="match status" value="1"/>
</dbReference>
<dbReference type="Proteomes" id="UP000028839">
    <property type="component" value="Unassembled WGS sequence"/>
</dbReference>
<keyword evidence="6 7" id="KW-0413">Isomerase</keyword>
<dbReference type="FunFam" id="2.40.100.10:FF:000004">
    <property type="entry name" value="Peptidyl-prolyl cis-trans isomerase"/>
    <property type="match status" value="1"/>
</dbReference>
<dbReference type="GO" id="GO:0006457">
    <property type="term" value="P:protein folding"/>
    <property type="evidence" value="ECO:0007669"/>
    <property type="project" value="InterPro"/>
</dbReference>
<evidence type="ECO:0000313" key="9">
    <source>
        <dbReference type="EMBL" id="KFI18787.1"/>
    </source>
</evidence>
<feature type="chain" id="PRO_5006515499" description="Peptidyl-prolyl cis-trans isomerase" evidence="7">
    <location>
        <begin position="23"/>
        <end position="197"/>
    </location>
</feature>
<keyword evidence="4" id="KW-0963">Cytoplasm</keyword>
<dbReference type="PROSITE" id="PS50072">
    <property type="entry name" value="CSA_PPIASE_2"/>
    <property type="match status" value="1"/>
</dbReference>
<comment type="function">
    <text evidence="1 7">PPIases accelerate the folding of proteins. It catalyzes the cis-trans isomerization of proline imidic peptide bonds in oligopeptides.</text>
</comment>
<dbReference type="OrthoDB" id="9807797at2"/>
<dbReference type="SUPFAM" id="SSF50891">
    <property type="entry name" value="Cyclophilin-like"/>
    <property type="match status" value="1"/>
</dbReference>
<feature type="domain" description="PPIase cyclophilin-type" evidence="8">
    <location>
        <begin position="37"/>
        <end position="194"/>
    </location>
</feature>
<dbReference type="InterPro" id="IPR029000">
    <property type="entry name" value="Cyclophilin-like_dom_sf"/>
</dbReference>
<reference evidence="9 10" key="1">
    <citation type="submission" date="2014-07" db="EMBL/GenBank/DDBJ databases">
        <title>Comparative analysis of Nitrosococcus oceani genome inventories of strains from Pacific and Atlantic gyres.</title>
        <authorList>
            <person name="Lim C.K."/>
            <person name="Wang L."/>
            <person name="Sayavedra-Soto L.A."/>
            <person name="Klotz M.G."/>
        </authorList>
    </citation>
    <scope>NUCLEOTIDE SEQUENCE [LARGE SCALE GENOMIC DNA]</scope>
    <source>
        <strain evidence="9 10">C-27</strain>
    </source>
</reference>
<accession>A0A0E2ZKG8</accession>
<dbReference type="GO" id="GO:0005737">
    <property type="term" value="C:cytoplasm"/>
    <property type="evidence" value="ECO:0007669"/>
    <property type="project" value="UniProtKB-SubCell"/>
</dbReference>
<evidence type="ECO:0000256" key="2">
    <source>
        <dbReference type="ARBA" id="ARBA00004496"/>
    </source>
</evidence>
<evidence type="ECO:0000256" key="3">
    <source>
        <dbReference type="ARBA" id="ARBA00007365"/>
    </source>
</evidence>
<evidence type="ECO:0000256" key="6">
    <source>
        <dbReference type="ARBA" id="ARBA00023235"/>
    </source>
</evidence>
<dbReference type="HOGENOM" id="CLU_012062_16_9_6"/>
<keyword evidence="5 7" id="KW-0697">Rotamase</keyword>
<dbReference type="EMBL" id="JPGN01000072">
    <property type="protein sequence ID" value="KFI18787.1"/>
    <property type="molecule type" value="Genomic_DNA"/>
</dbReference>
<evidence type="ECO:0000256" key="7">
    <source>
        <dbReference type="RuleBase" id="RU363019"/>
    </source>
</evidence>
<name>A0A0E2ZKG8_9GAMM</name>
<evidence type="ECO:0000313" key="10">
    <source>
        <dbReference type="Proteomes" id="UP000028839"/>
    </source>
</evidence>
<evidence type="ECO:0000256" key="4">
    <source>
        <dbReference type="ARBA" id="ARBA00022490"/>
    </source>
</evidence>
<dbReference type="PANTHER" id="PTHR43246">
    <property type="entry name" value="PEPTIDYL-PROLYL CIS-TRANS ISOMERASE CYP38, CHLOROPLASTIC"/>
    <property type="match status" value="1"/>
</dbReference>